<dbReference type="InterPro" id="IPR007048">
    <property type="entry name" value="IraD/Gp25-like"/>
</dbReference>
<evidence type="ECO:0000313" key="2">
    <source>
        <dbReference type="EMBL" id="AFL74233.1"/>
    </source>
</evidence>
<accession>I3YB65</accession>
<dbReference type="SUPFAM" id="SSF160719">
    <property type="entry name" value="gpW/gp25-like"/>
    <property type="match status" value="1"/>
</dbReference>
<dbReference type="Proteomes" id="UP000006062">
    <property type="component" value="Chromosome"/>
</dbReference>
<dbReference type="EMBL" id="CP003154">
    <property type="protein sequence ID" value="AFL74233.1"/>
    <property type="molecule type" value="Genomic_DNA"/>
</dbReference>
<dbReference type="InterPro" id="IPR017737">
    <property type="entry name" value="TssE1-like"/>
</dbReference>
<proteinExistence type="predicted"/>
<dbReference type="PANTHER" id="PTHR38595:SF1">
    <property type="entry name" value="TYPE VI SECRETION SYSTEM COMPONENT TSSE1"/>
    <property type="match status" value="1"/>
</dbReference>
<keyword evidence="3" id="KW-1185">Reference proteome</keyword>
<dbReference type="InterPro" id="IPR053176">
    <property type="entry name" value="T6SS_TssE1-like"/>
</dbReference>
<dbReference type="STRING" id="765911.Thivi_2286"/>
<evidence type="ECO:0000259" key="1">
    <source>
        <dbReference type="Pfam" id="PF04965"/>
    </source>
</evidence>
<gene>
    <name evidence="2" type="ordered locus">Thivi_2286</name>
</gene>
<protein>
    <submittedName>
        <fullName evidence="2">Type VI secretion system lysozyme-related protein</fullName>
    </submittedName>
</protein>
<dbReference type="HOGENOM" id="CLU_102944_0_0_6"/>
<name>I3YB65_THIV6</name>
<dbReference type="AlphaFoldDB" id="I3YB65"/>
<reference evidence="2 3" key="1">
    <citation type="submission" date="2012-06" db="EMBL/GenBank/DDBJ databases">
        <title>Complete sequence of Thiocystis violascens DSM 198.</title>
        <authorList>
            <consortium name="US DOE Joint Genome Institute"/>
            <person name="Lucas S."/>
            <person name="Han J."/>
            <person name="Lapidus A."/>
            <person name="Cheng J.-F."/>
            <person name="Goodwin L."/>
            <person name="Pitluck S."/>
            <person name="Peters L."/>
            <person name="Ovchinnikova G."/>
            <person name="Teshima H."/>
            <person name="Detter J.C."/>
            <person name="Han C."/>
            <person name="Tapia R."/>
            <person name="Land M."/>
            <person name="Hauser L."/>
            <person name="Kyrpides N."/>
            <person name="Ivanova N."/>
            <person name="Pagani I."/>
            <person name="Vogl K."/>
            <person name="Liu Z."/>
            <person name="Frigaard N.-U."/>
            <person name="Bryant D."/>
            <person name="Woyke T."/>
        </authorList>
    </citation>
    <scope>NUCLEOTIDE SEQUENCE [LARGE SCALE GENOMIC DNA]</scope>
    <source>
        <strain evidence="3">ATCC 17096 / DSM 198 / 6111</strain>
    </source>
</reference>
<dbReference type="eggNOG" id="COG3518">
    <property type="taxonomic scope" value="Bacteria"/>
</dbReference>
<dbReference type="Pfam" id="PF04965">
    <property type="entry name" value="GPW_gp25"/>
    <property type="match status" value="1"/>
</dbReference>
<sequence>MCAASTWTRPTRPVPRVAELTQKERLQPALLDRLTDEAPDRRQESREQRVLSMRQLRASVLRDLTWLLNCGRLDSVQDLTEYPFVAHSVLNYGIPDITGLTASGVDAVQIERAVRQAIWDFEPRILRQTVRVSARLDSERMSHNTLTFDIEGDLWAQPVPLRIYLKTELDLELGEVRIVEQSGPGG</sequence>
<dbReference type="PANTHER" id="PTHR38595">
    <property type="entry name" value="CYTOPLASMIC PROTEIN-RELATED"/>
    <property type="match status" value="1"/>
</dbReference>
<dbReference type="NCBIfam" id="TIGR03357">
    <property type="entry name" value="VI_zyme"/>
    <property type="match status" value="1"/>
</dbReference>
<feature type="domain" description="IraD/Gp25-like" evidence="1">
    <location>
        <begin position="55"/>
        <end position="158"/>
    </location>
</feature>
<organism evidence="2 3">
    <name type="scientific">Thiocystis violascens (strain ATCC 17096 / DSM 198 / 6111)</name>
    <name type="common">Chromatium violascens</name>
    <dbReference type="NCBI Taxonomy" id="765911"/>
    <lineage>
        <taxon>Bacteria</taxon>
        <taxon>Pseudomonadati</taxon>
        <taxon>Pseudomonadota</taxon>
        <taxon>Gammaproteobacteria</taxon>
        <taxon>Chromatiales</taxon>
        <taxon>Chromatiaceae</taxon>
        <taxon>Thiocystis</taxon>
    </lineage>
</organism>
<dbReference type="KEGG" id="tvi:Thivi_2286"/>
<evidence type="ECO:0000313" key="3">
    <source>
        <dbReference type="Proteomes" id="UP000006062"/>
    </source>
</evidence>